<dbReference type="AlphaFoldDB" id="A0A5N6QGP2"/>
<name>A0A5N6QGP2_9ROSI</name>
<protein>
    <submittedName>
        <fullName evidence="1">Uncharacterized protein</fullName>
    </submittedName>
</protein>
<accession>A0A5N6QGP2</accession>
<dbReference type="EMBL" id="CM017321">
    <property type="protein sequence ID" value="KAE7997544.1"/>
    <property type="molecule type" value="Genomic_DNA"/>
</dbReference>
<sequence>MKWSVKNTEQGFLLTGGAQVQMENPVTKPMKMRFIPFLCRPSFMPRQIMGEREILVTVIFWNLLLKTRGGVRGGTRKGLPRDFLGRSVWVNMQSCVYAIDEFGFFGFLPCRSQMGVKRAKKEKNEENIHGSAAWLLSSVKFNCTPDINSAPCSPGGLCWGFAKLHLSDQTPASEKGINVTIRVKASKNSDPAKSLFHKNSK</sequence>
<evidence type="ECO:0000313" key="2">
    <source>
        <dbReference type="Proteomes" id="UP000327013"/>
    </source>
</evidence>
<organism evidence="1 2">
    <name type="scientific">Carpinus fangiana</name>
    <dbReference type="NCBI Taxonomy" id="176857"/>
    <lineage>
        <taxon>Eukaryota</taxon>
        <taxon>Viridiplantae</taxon>
        <taxon>Streptophyta</taxon>
        <taxon>Embryophyta</taxon>
        <taxon>Tracheophyta</taxon>
        <taxon>Spermatophyta</taxon>
        <taxon>Magnoliopsida</taxon>
        <taxon>eudicotyledons</taxon>
        <taxon>Gunneridae</taxon>
        <taxon>Pentapetalae</taxon>
        <taxon>rosids</taxon>
        <taxon>fabids</taxon>
        <taxon>Fagales</taxon>
        <taxon>Betulaceae</taxon>
        <taxon>Carpinus</taxon>
    </lineage>
</organism>
<evidence type="ECO:0000313" key="1">
    <source>
        <dbReference type="EMBL" id="KAE7997544.1"/>
    </source>
</evidence>
<gene>
    <name evidence="1" type="ORF">FH972_002170</name>
</gene>
<dbReference type="Proteomes" id="UP000327013">
    <property type="component" value="Chromosome 1"/>
</dbReference>
<reference evidence="1 2" key="1">
    <citation type="submission" date="2019-06" db="EMBL/GenBank/DDBJ databases">
        <title>A chromosomal-level reference genome of Carpinus fangiana (Coryloideae, Betulaceae).</title>
        <authorList>
            <person name="Yang X."/>
            <person name="Wang Z."/>
            <person name="Zhang L."/>
            <person name="Hao G."/>
            <person name="Liu J."/>
            <person name="Yang Y."/>
        </authorList>
    </citation>
    <scope>NUCLEOTIDE SEQUENCE [LARGE SCALE GENOMIC DNA]</scope>
    <source>
        <strain evidence="1">Cfa_2016G</strain>
        <tissue evidence="1">Leaf</tissue>
    </source>
</reference>
<keyword evidence="2" id="KW-1185">Reference proteome</keyword>
<proteinExistence type="predicted"/>